<name>A0A087SUP1_STEMI</name>
<dbReference type="GO" id="GO:0005886">
    <property type="term" value="C:plasma membrane"/>
    <property type="evidence" value="ECO:0007669"/>
    <property type="project" value="TreeGrafter"/>
</dbReference>
<dbReference type="InterPro" id="IPR013783">
    <property type="entry name" value="Ig-like_fold"/>
</dbReference>
<dbReference type="Pfam" id="PF07679">
    <property type="entry name" value="I-set"/>
    <property type="match status" value="1"/>
</dbReference>
<feature type="non-terminal residue" evidence="3">
    <location>
        <position position="123"/>
    </location>
</feature>
<dbReference type="OrthoDB" id="6430607at2759"/>
<dbReference type="CDD" id="cd00096">
    <property type="entry name" value="Ig"/>
    <property type="match status" value="1"/>
</dbReference>
<dbReference type="Gene3D" id="2.60.40.10">
    <property type="entry name" value="Immunoglobulins"/>
    <property type="match status" value="2"/>
</dbReference>
<dbReference type="GO" id="GO:0030424">
    <property type="term" value="C:axon"/>
    <property type="evidence" value="ECO:0007669"/>
    <property type="project" value="TreeGrafter"/>
</dbReference>
<dbReference type="PANTHER" id="PTHR10075">
    <property type="entry name" value="BASIGIN RELATED"/>
    <property type="match status" value="1"/>
</dbReference>
<accession>A0A087SUP1</accession>
<feature type="domain" description="Ig-like" evidence="2">
    <location>
        <begin position="1"/>
        <end position="67"/>
    </location>
</feature>
<evidence type="ECO:0000256" key="1">
    <source>
        <dbReference type="ARBA" id="ARBA00023319"/>
    </source>
</evidence>
<dbReference type="SUPFAM" id="SSF48726">
    <property type="entry name" value="Immunoglobulin"/>
    <property type="match status" value="2"/>
</dbReference>
<keyword evidence="1" id="KW-0393">Immunoglobulin domain</keyword>
<keyword evidence="4" id="KW-1185">Reference proteome</keyword>
<dbReference type="GO" id="GO:0007411">
    <property type="term" value="P:axon guidance"/>
    <property type="evidence" value="ECO:0007669"/>
    <property type="project" value="TreeGrafter"/>
</dbReference>
<dbReference type="STRING" id="407821.A0A087SUP1"/>
<organism evidence="3 4">
    <name type="scientific">Stegodyphus mimosarum</name>
    <name type="common">African social velvet spider</name>
    <dbReference type="NCBI Taxonomy" id="407821"/>
    <lineage>
        <taxon>Eukaryota</taxon>
        <taxon>Metazoa</taxon>
        <taxon>Ecdysozoa</taxon>
        <taxon>Arthropoda</taxon>
        <taxon>Chelicerata</taxon>
        <taxon>Arachnida</taxon>
        <taxon>Araneae</taxon>
        <taxon>Araneomorphae</taxon>
        <taxon>Entelegynae</taxon>
        <taxon>Eresoidea</taxon>
        <taxon>Eresidae</taxon>
        <taxon>Stegodyphus</taxon>
    </lineage>
</organism>
<reference evidence="3 4" key="1">
    <citation type="submission" date="2013-11" db="EMBL/GenBank/DDBJ databases">
        <title>Genome sequencing of Stegodyphus mimosarum.</title>
        <authorList>
            <person name="Bechsgaard J."/>
        </authorList>
    </citation>
    <scope>NUCLEOTIDE SEQUENCE [LARGE SCALE GENOMIC DNA]</scope>
</reference>
<evidence type="ECO:0000313" key="3">
    <source>
        <dbReference type="EMBL" id="KFM56580.1"/>
    </source>
</evidence>
<dbReference type="GO" id="GO:0098632">
    <property type="term" value="F:cell-cell adhesion mediator activity"/>
    <property type="evidence" value="ECO:0007669"/>
    <property type="project" value="TreeGrafter"/>
</dbReference>
<dbReference type="EMBL" id="KK112034">
    <property type="protein sequence ID" value="KFM56580.1"/>
    <property type="molecule type" value="Genomic_DNA"/>
</dbReference>
<dbReference type="Proteomes" id="UP000054359">
    <property type="component" value="Unassembled WGS sequence"/>
</dbReference>
<dbReference type="PROSITE" id="PS50835">
    <property type="entry name" value="IG_LIKE"/>
    <property type="match status" value="2"/>
</dbReference>
<dbReference type="InterPro" id="IPR013098">
    <property type="entry name" value="Ig_I-set"/>
</dbReference>
<protein>
    <submittedName>
        <fullName evidence="3">Neuronal cell adhesion molecule</fullName>
    </submittedName>
</protein>
<evidence type="ECO:0000259" key="2">
    <source>
        <dbReference type="PROSITE" id="PS50835"/>
    </source>
</evidence>
<dbReference type="InterPro" id="IPR036179">
    <property type="entry name" value="Ig-like_dom_sf"/>
</dbReference>
<evidence type="ECO:0000313" key="4">
    <source>
        <dbReference type="Proteomes" id="UP000054359"/>
    </source>
</evidence>
<dbReference type="AlphaFoldDB" id="A0A087SUP1"/>
<dbReference type="GO" id="GO:0070593">
    <property type="term" value="P:dendrite self-avoidance"/>
    <property type="evidence" value="ECO:0007669"/>
    <property type="project" value="TreeGrafter"/>
</dbReference>
<dbReference type="InterPro" id="IPR007110">
    <property type="entry name" value="Ig-like_dom"/>
</dbReference>
<gene>
    <name evidence="3" type="ORF">X975_23118</name>
</gene>
<proteinExistence type="predicted"/>
<dbReference type="GO" id="GO:0007156">
    <property type="term" value="P:homophilic cell adhesion via plasma membrane adhesion molecules"/>
    <property type="evidence" value="ECO:0007669"/>
    <property type="project" value="TreeGrafter"/>
</dbReference>
<dbReference type="PANTHER" id="PTHR10075:SF14">
    <property type="entry name" value="CELL ADHESION MOLECULE DSCAM2-RELATED"/>
    <property type="match status" value="1"/>
</dbReference>
<feature type="domain" description="Ig-like" evidence="2">
    <location>
        <begin position="72"/>
        <end position="107"/>
    </location>
</feature>
<sequence length="123" mass="13400">MTKVKPIKFQWLKNDKDLGEFQENIRINLASEVSVLILDPVKSEDSGNYTCIATNSHGSDKFVANLNVKASPKWIQQPADVVTNLGATAMAYCLASGSPKPEITWSKLFEGKISLVKSSQGAT</sequence>